<dbReference type="AlphaFoldDB" id="A0A075A5Y2"/>
<dbReference type="STRING" id="6198.A0A075A5Y2"/>
<dbReference type="OrthoDB" id="329563at2759"/>
<dbReference type="RefSeq" id="XP_009162644.1">
    <property type="nucleotide sequence ID" value="XM_009164380.1"/>
</dbReference>
<sequence>METTHKVAEKSSTAHDRFRPSWGTSDCFREIQYNHLQIDLVFTRDSRVKKSFSCSTLPVPNCHATRRLHEGSDTARLPRPRQGKSRGRGRVRTTDLQVSKFALQPLRPSRPPHSGV</sequence>
<feature type="compositionally biased region" description="Basic residues" evidence="1">
    <location>
        <begin position="78"/>
        <end position="91"/>
    </location>
</feature>
<accession>A0A075A5Y2</accession>
<proteinExistence type="predicted"/>
<gene>
    <name evidence="2" type="ORF">T265_00576</name>
</gene>
<organism evidence="2 3">
    <name type="scientific">Opisthorchis viverrini</name>
    <name type="common">Southeast Asian liver fluke</name>
    <dbReference type="NCBI Taxonomy" id="6198"/>
    <lineage>
        <taxon>Eukaryota</taxon>
        <taxon>Metazoa</taxon>
        <taxon>Spiralia</taxon>
        <taxon>Lophotrochozoa</taxon>
        <taxon>Platyhelminthes</taxon>
        <taxon>Trematoda</taxon>
        <taxon>Digenea</taxon>
        <taxon>Opisthorchiida</taxon>
        <taxon>Opisthorchiata</taxon>
        <taxon>Opisthorchiidae</taxon>
        <taxon>Opisthorchis</taxon>
    </lineage>
</organism>
<dbReference type="KEGG" id="ovi:T265_00576"/>
<dbReference type="Proteomes" id="UP000054324">
    <property type="component" value="Unassembled WGS sequence"/>
</dbReference>
<reference evidence="2 3" key="1">
    <citation type="submission" date="2013-11" db="EMBL/GenBank/DDBJ databases">
        <title>Opisthorchis viverrini - life in the bile duct.</title>
        <authorList>
            <person name="Young N.D."/>
            <person name="Nagarajan N."/>
            <person name="Lin S.J."/>
            <person name="Korhonen P.K."/>
            <person name="Jex A.R."/>
            <person name="Hall R.S."/>
            <person name="Safavi-Hemami H."/>
            <person name="Kaewkong W."/>
            <person name="Bertrand D."/>
            <person name="Gao S."/>
            <person name="Seet Q."/>
            <person name="Wongkham S."/>
            <person name="Teh B.T."/>
            <person name="Wongkham C."/>
            <person name="Intapan P.M."/>
            <person name="Maleewong W."/>
            <person name="Yang X."/>
            <person name="Hu M."/>
            <person name="Wang Z."/>
            <person name="Hofmann A."/>
            <person name="Sternberg P.W."/>
            <person name="Tan P."/>
            <person name="Wang J."/>
            <person name="Gasser R.B."/>
        </authorList>
    </citation>
    <scope>NUCLEOTIDE SEQUENCE [LARGE SCALE GENOMIC DNA]</scope>
</reference>
<evidence type="ECO:0000256" key="1">
    <source>
        <dbReference type="SAM" id="MobiDB-lite"/>
    </source>
</evidence>
<feature type="compositionally biased region" description="Basic and acidic residues" evidence="1">
    <location>
        <begin position="1"/>
        <end position="19"/>
    </location>
</feature>
<dbReference type="GeneID" id="20314764"/>
<protein>
    <submittedName>
        <fullName evidence="2">Uncharacterized protein</fullName>
    </submittedName>
</protein>
<evidence type="ECO:0000313" key="2">
    <source>
        <dbReference type="EMBL" id="KER33697.1"/>
    </source>
</evidence>
<evidence type="ECO:0000313" key="3">
    <source>
        <dbReference type="Proteomes" id="UP000054324"/>
    </source>
</evidence>
<feature type="region of interest" description="Disordered" evidence="1">
    <location>
        <begin position="1"/>
        <end position="22"/>
    </location>
</feature>
<dbReference type="EMBL" id="KL596623">
    <property type="protein sequence ID" value="KER33697.1"/>
    <property type="molecule type" value="Genomic_DNA"/>
</dbReference>
<feature type="region of interest" description="Disordered" evidence="1">
    <location>
        <begin position="65"/>
        <end position="116"/>
    </location>
</feature>
<keyword evidence="3" id="KW-1185">Reference proteome</keyword>
<dbReference type="CTD" id="20314764"/>
<name>A0A075A5Y2_OPIVI</name>